<dbReference type="GO" id="GO:0016020">
    <property type="term" value="C:membrane"/>
    <property type="evidence" value="ECO:0007669"/>
    <property type="project" value="UniProtKB-SubCell"/>
</dbReference>
<keyword evidence="3 6" id="KW-1133">Transmembrane helix</keyword>
<protein>
    <recommendedName>
        <fullName evidence="7">Rhodopsin domain-containing protein</fullName>
    </recommendedName>
</protein>
<keyword evidence="9" id="KW-1185">Reference proteome</keyword>
<keyword evidence="4 6" id="KW-0472">Membrane</keyword>
<dbReference type="InterPro" id="IPR052337">
    <property type="entry name" value="SAT4-like"/>
</dbReference>
<feature type="transmembrane region" description="Helical" evidence="6">
    <location>
        <begin position="66"/>
        <end position="91"/>
    </location>
</feature>
<evidence type="ECO:0000256" key="6">
    <source>
        <dbReference type="SAM" id="Phobius"/>
    </source>
</evidence>
<dbReference type="AlphaFoldDB" id="A0A1Y2A0G9"/>
<feature type="transmembrane region" description="Helical" evidence="6">
    <location>
        <begin position="147"/>
        <end position="169"/>
    </location>
</feature>
<dbReference type="Pfam" id="PF20684">
    <property type="entry name" value="Fung_rhodopsin"/>
    <property type="match status" value="1"/>
</dbReference>
<evidence type="ECO:0000256" key="4">
    <source>
        <dbReference type="ARBA" id="ARBA00023136"/>
    </source>
</evidence>
<dbReference type="STRING" id="1231657.A0A1Y2A0G9"/>
<organism evidence="8 9">
    <name type="scientific">Clohesyomyces aquaticus</name>
    <dbReference type="NCBI Taxonomy" id="1231657"/>
    <lineage>
        <taxon>Eukaryota</taxon>
        <taxon>Fungi</taxon>
        <taxon>Dikarya</taxon>
        <taxon>Ascomycota</taxon>
        <taxon>Pezizomycotina</taxon>
        <taxon>Dothideomycetes</taxon>
        <taxon>Pleosporomycetidae</taxon>
        <taxon>Pleosporales</taxon>
        <taxon>Lindgomycetaceae</taxon>
        <taxon>Clohesyomyces</taxon>
    </lineage>
</organism>
<reference evidence="8 9" key="1">
    <citation type="submission" date="2016-07" db="EMBL/GenBank/DDBJ databases">
        <title>Pervasive Adenine N6-methylation of Active Genes in Fungi.</title>
        <authorList>
            <consortium name="DOE Joint Genome Institute"/>
            <person name="Mondo S.J."/>
            <person name="Dannebaum R.O."/>
            <person name="Kuo R.C."/>
            <person name="Labutti K."/>
            <person name="Haridas S."/>
            <person name="Kuo A."/>
            <person name="Salamov A."/>
            <person name="Ahrendt S.R."/>
            <person name="Lipzen A."/>
            <person name="Sullivan W."/>
            <person name="Andreopoulos W.B."/>
            <person name="Clum A."/>
            <person name="Lindquist E."/>
            <person name="Daum C."/>
            <person name="Ramamoorthy G.K."/>
            <person name="Gryganskyi A."/>
            <person name="Culley D."/>
            <person name="Magnuson J.K."/>
            <person name="James T.Y."/>
            <person name="O'Malley M.A."/>
            <person name="Stajich J.E."/>
            <person name="Spatafora J.W."/>
            <person name="Visel A."/>
            <person name="Grigoriev I.V."/>
        </authorList>
    </citation>
    <scope>NUCLEOTIDE SEQUENCE [LARGE SCALE GENOMIC DNA]</scope>
    <source>
        <strain evidence="8 9">CBS 115471</strain>
    </source>
</reference>
<feature type="transmembrane region" description="Helical" evidence="6">
    <location>
        <begin position="33"/>
        <end position="54"/>
    </location>
</feature>
<dbReference type="EMBL" id="MCFA01000021">
    <property type="protein sequence ID" value="ORY16002.1"/>
    <property type="molecule type" value="Genomic_DNA"/>
</dbReference>
<evidence type="ECO:0000256" key="2">
    <source>
        <dbReference type="ARBA" id="ARBA00022692"/>
    </source>
</evidence>
<dbReference type="OrthoDB" id="5278984at2759"/>
<evidence type="ECO:0000259" key="7">
    <source>
        <dbReference type="Pfam" id="PF20684"/>
    </source>
</evidence>
<comment type="similarity">
    <text evidence="5">Belongs to the SAT4 family.</text>
</comment>
<name>A0A1Y2A0G9_9PLEO</name>
<feature type="transmembrane region" description="Helical" evidence="6">
    <location>
        <begin position="111"/>
        <end position="135"/>
    </location>
</feature>
<evidence type="ECO:0000313" key="9">
    <source>
        <dbReference type="Proteomes" id="UP000193144"/>
    </source>
</evidence>
<evidence type="ECO:0000256" key="5">
    <source>
        <dbReference type="ARBA" id="ARBA00038359"/>
    </source>
</evidence>
<feature type="transmembrane region" description="Helical" evidence="6">
    <location>
        <begin position="193"/>
        <end position="215"/>
    </location>
</feature>
<dbReference type="PANTHER" id="PTHR33048:SF131">
    <property type="entry name" value="INTEGRAL MEMBRANE PROTEIN"/>
    <property type="match status" value="1"/>
</dbReference>
<gene>
    <name evidence="8" type="ORF">BCR34DRAFT_144800</name>
</gene>
<evidence type="ECO:0000256" key="1">
    <source>
        <dbReference type="ARBA" id="ARBA00004141"/>
    </source>
</evidence>
<feature type="domain" description="Rhodopsin" evidence="7">
    <location>
        <begin position="50"/>
        <end position="289"/>
    </location>
</feature>
<comment type="caution">
    <text evidence="8">The sequence shown here is derived from an EMBL/GenBank/DDBJ whole genome shotgun (WGS) entry which is preliminary data.</text>
</comment>
<dbReference type="PANTHER" id="PTHR33048">
    <property type="entry name" value="PTH11-LIKE INTEGRAL MEMBRANE PROTEIN (AFU_ORTHOLOGUE AFUA_5G11245)"/>
    <property type="match status" value="1"/>
</dbReference>
<evidence type="ECO:0000313" key="8">
    <source>
        <dbReference type="EMBL" id="ORY16002.1"/>
    </source>
</evidence>
<accession>A0A1Y2A0G9</accession>
<keyword evidence="2 6" id="KW-0812">Transmembrane</keyword>
<dbReference type="InterPro" id="IPR049326">
    <property type="entry name" value="Rhodopsin_dom_fungi"/>
</dbReference>
<evidence type="ECO:0000256" key="3">
    <source>
        <dbReference type="ARBA" id="ARBA00022989"/>
    </source>
</evidence>
<feature type="transmembrane region" description="Helical" evidence="6">
    <location>
        <begin position="227"/>
        <end position="248"/>
    </location>
</feature>
<sequence>MADSNSSVIIPNGHTFDISQFNFSDHSSNVGSIHSTNITLIVLVGTVVGLRLFVRASLVRKVFLDDILILVAAAFTVALAAVCIAGTSHGIGTHLWLLDFTAIFQTIQTAIQYLFVCQVLYACAIAFTKISIIASYIRFLPDRKFRIYMGVTSIVILGLWIAGVFVTIFQCRPVSAAWDFTDTNGKCINYVDYLYASSSLTVATDIALCILPWPYFWKLQLPLKQRIILCLLLGGGVGACIASILRIAKLHMLRGADVTYQAVPSLNLSVIECSLGIICVSIPPLRPLAVHLFPHALLSHRSSSARTPQHMPNSYDMSNMSAKVDRNMGNSKESETPSTMLWEENGVGGPGSFGNAVRVSSHPPKEYLKLNIP</sequence>
<proteinExistence type="inferred from homology"/>
<dbReference type="Proteomes" id="UP000193144">
    <property type="component" value="Unassembled WGS sequence"/>
</dbReference>
<comment type="subcellular location">
    <subcellularLocation>
        <location evidence="1">Membrane</location>
        <topology evidence="1">Multi-pass membrane protein</topology>
    </subcellularLocation>
</comment>